<comment type="caution">
    <text evidence="1">The sequence shown here is derived from an EMBL/GenBank/DDBJ whole genome shotgun (WGS) entry which is preliminary data.</text>
</comment>
<organism evidence="1 2">
    <name type="scientific">Robertmurraya mangrovi</name>
    <dbReference type="NCBI Taxonomy" id="3098077"/>
    <lineage>
        <taxon>Bacteria</taxon>
        <taxon>Bacillati</taxon>
        <taxon>Bacillota</taxon>
        <taxon>Bacilli</taxon>
        <taxon>Bacillales</taxon>
        <taxon>Bacillaceae</taxon>
        <taxon>Robertmurraya</taxon>
    </lineage>
</organism>
<name>A0ABU5J367_9BACI</name>
<sequence length="158" mass="18682">MTTGTTTYAANNDLSEDCKKQMQETREEYGKLVMSDLLHSFHLFDENNEEDYIYFTAKDLWKNQLLIGDNKLFESLKNQMSGSYRGEKRMYIRKSDPNTSYILFRNVNSENVMVTLVRNGEEWVQVEKKIKQGKKFGVKEIKCGDEHFMQKMFDNLYP</sequence>
<evidence type="ECO:0000313" key="1">
    <source>
        <dbReference type="EMBL" id="MDZ5473853.1"/>
    </source>
</evidence>
<gene>
    <name evidence="1" type="ORF">SM124_19215</name>
</gene>
<protein>
    <submittedName>
        <fullName evidence="1">Uncharacterized protein</fullName>
    </submittedName>
</protein>
<keyword evidence="2" id="KW-1185">Reference proteome</keyword>
<dbReference type="Proteomes" id="UP001290455">
    <property type="component" value="Unassembled WGS sequence"/>
</dbReference>
<proteinExistence type="predicted"/>
<evidence type="ECO:0000313" key="2">
    <source>
        <dbReference type="Proteomes" id="UP001290455"/>
    </source>
</evidence>
<accession>A0ABU5J367</accession>
<dbReference type="EMBL" id="JAXOFX010000017">
    <property type="protein sequence ID" value="MDZ5473853.1"/>
    <property type="molecule type" value="Genomic_DNA"/>
</dbReference>
<reference evidence="1 2" key="1">
    <citation type="submission" date="2023-11" db="EMBL/GenBank/DDBJ databases">
        <title>Bacillus jintuensis, isolated from a mudflat on the Beibu Gulf coast.</title>
        <authorList>
            <person name="Li M."/>
        </authorList>
    </citation>
    <scope>NUCLEOTIDE SEQUENCE [LARGE SCALE GENOMIC DNA]</scope>
    <source>
        <strain evidence="1 2">31A1R</strain>
    </source>
</reference>